<dbReference type="InterPro" id="IPR044836">
    <property type="entry name" value="TOL_plant"/>
</dbReference>
<proteinExistence type="inferred from homology"/>
<dbReference type="CDD" id="cd03561">
    <property type="entry name" value="VHS"/>
    <property type="match status" value="1"/>
</dbReference>
<dbReference type="Gene3D" id="1.20.58.160">
    <property type="match status" value="1"/>
</dbReference>
<keyword evidence="4" id="KW-0653">Protein transport</keyword>
<sequence length="410" mass="45524">MASELVNLATSEKLTEMDWIKNIEICELVAHDQGEARDVIKVITRRLGDKNSNVQLYTVMLLEVLINNCGEHIHRHVLDMGILPILVKIVKKKKDLPVRENICRLLDATQASLGGASGKFPQYYAAYSELVNAGIQFPQRPTISPVDPTPVAPNGSLSQVKPLSPNRKGAVAQQSGSQNSSESSIIQKASAALDVLRDVLDAIDTRRPEGANDEFTLDLVEQCSFQKQRVMHLVLTCRNENVVSKAIELNDQLEKVLVKHDTLLAVRAASISNPFVYEEMEEDQEEQAYQLVRRMRKGKACVRPEEDHHKEKASASLLIKIEHERLLHRPLIRPTTCSEQKESVSEPPLTSPAVATTISLPPPAAATIIPPPPAKRVERERFFQEKQVVDGTELEDHVASISLQGQNSTS</sequence>
<keyword evidence="5" id="KW-0472">Membrane</keyword>
<dbReference type="SUPFAM" id="SSF89009">
    <property type="entry name" value="GAT-like domain"/>
    <property type="match status" value="1"/>
</dbReference>
<evidence type="ECO:0000259" key="7">
    <source>
        <dbReference type="PROSITE" id="PS50179"/>
    </source>
</evidence>
<comment type="caution">
    <text evidence="9">The sequence shown here is derived from an EMBL/GenBank/DDBJ whole genome shotgun (WGS) entry which is preliminary data.</text>
</comment>
<dbReference type="Pfam" id="PF00790">
    <property type="entry name" value="VHS"/>
    <property type="match status" value="1"/>
</dbReference>
<protein>
    <submittedName>
        <fullName evidence="9">Uncharacterized protein</fullName>
    </submittedName>
</protein>
<evidence type="ECO:0000313" key="9">
    <source>
        <dbReference type="EMBL" id="KAI3931788.1"/>
    </source>
</evidence>
<dbReference type="InterPro" id="IPR008942">
    <property type="entry name" value="ENTH_VHS"/>
</dbReference>
<accession>A0AAD4T1C4</accession>
<dbReference type="InterPro" id="IPR004152">
    <property type="entry name" value="GAT_dom"/>
</dbReference>
<name>A0AAD4T1C4_9MAGN</name>
<evidence type="ECO:0000256" key="3">
    <source>
        <dbReference type="ARBA" id="ARBA00022448"/>
    </source>
</evidence>
<evidence type="ECO:0000313" key="10">
    <source>
        <dbReference type="Proteomes" id="UP001202328"/>
    </source>
</evidence>
<reference evidence="9" key="1">
    <citation type="submission" date="2022-04" db="EMBL/GenBank/DDBJ databases">
        <title>A functionally conserved STORR gene fusion in Papaver species that diverged 16.8 million years ago.</title>
        <authorList>
            <person name="Catania T."/>
        </authorList>
    </citation>
    <scope>NUCLEOTIDE SEQUENCE</scope>
    <source>
        <strain evidence="9">S-188037</strain>
    </source>
</reference>
<dbReference type="PANTHER" id="PTHR45898">
    <property type="entry name" value="TOM1-LIKE PROTEIN"/>
    <property type="match status" value="1"/>
</dbReference>
<dbReference type="PROSITE" id="PS50179">
    <property type="entry name" value="VHS"/>
    <property type="match status" value="1"/>
</dbReference>
<dbReference type="GO" id="GO:0035091">
    <property type="term" value="F:phosphatidylinositol binding"/>
    <property type="evidence" value="ECO:0007669"/>
    <property type="project" value="InterPro"/>
</dbReference>
<gene>
    <name evidence="9" type="ORF">MKW98_012198</name>
</gene>
<evidence type="ECO:0000259" key="8">
    <source>
        <dbReference type="PROSITE" id="PS50909"/>
    </source>
</evidence>
<feature type="compositionally biased region" description="Low complexity" evidence="6">
    <location>
        <begin position="173"/>
        <end position="183"/>
    </location>
</feature>
<dbReference type="PROSITE" id="PS50909">
    <property type="entry name" value="GAT"/>
    <property type="match status" value="1"/>
</dbReference>
<evidence type="ECO:0000256" key="4">
    <source>
        <dbReference type="ARBA" id="ARBA00022927"/>
    </source>
</evidence>
<comment type="subcellular location">
    <subcellularLocation>
        <location evidence="1">Membrane</location>
        <topology evidence="1">Peripheral membrane protein</topology>
    </subcellularLocation>
</comment>
<dbReference type="SUPFAM" id="SSF48464">
    <property type="entry name" value="ENTH/VHS domain"/>
    <property type="match status" value="1"/>
</dbReference>
<keyword evidence="10" id="KW-1185">Reference proteome</keyword>
<dbReference type="GO" id="GO:0005737">
    <property type="term" value="C:cytoplasm"/>
    <property type="evidence" value="ECO:0007669"/>
    <property type="project" value="UniProtKB-ARBA"/>
</dbReference>
<dbReference type="PANTHER" id="PTHR45898:SF3">
    <property type="entry name" value="TOM1-LIKE PROTEIN 5"/>
    <property type="match status" value="1"/>
</dbReference>
<organism evidence="9 10">
    <name type="scientific">Papaver atlanticum</name>
    <dbReference type="NCBI Taxonomy" id="357466"/>
    <lineage>
        <taxon>Eukaryota</taxon>
        <taxon>Viridiplantae</taxon>
        <taxon>Streptophyta</taxon>
        <taxon>Embryophyta</taxon>
        <taxon>Tracheophyta</taxon>
        <taxon>Spermatophyta</taxon>
        <taxon>Magnoliopsida</taxon>
        <taxon>Ranunculales</taxon>
        <taxon>Papaveraceae</taxon>
        <taxon>Papaveroideae</taxon>
        <taxon>Papaver</taxon>
    </lineage>
</organism>
<dbReference type="InterPro" id="IPR002014">
    <property type="entry name" value="VHS_dom"/>
</dbReference>
<dbReference type="InterPro" id="IPR038425">
    <property type="entry name" value="GAT_sf"/>
</dbReference>
<dbReference type="GO" id="GO:0043328">
    <property type="term" value="P:protein transport to vacuole involved in ubiquitin-dependent protein catabolic process via the multivesicular body sorting pathway"/>
    <property type="evidence" value="ECO:0007669"/>
    <property type="project" value="InterPro"/>
</dbReference>
<dbReference type="AlphaFoldDB" id="A0AAD4T1C4"/>
<dbReference type="Pfam" id="PF03127">
    <property type="entry name" value="GAT"/>
    <property type="match status" value="1"/>
</dbReference>
<dbReference type="SMART" id="SM00288">
    <property type="entry name" value="VHS"/>
    <property type="match status" value="1"/>
</dbReference>
<comment type="similarity">
    <text evidence="2">Belongs to the TOM1 family.</text>
</comment>
<feature type="domain" description="GAT" evidence="8">
    <location>
        <begin position="177"/>
        <end position="265"/>
    </location>
</feature>
<dbReference type="EMBL" id="JAJJMB010007130">
    <property type="protein sequence ID" value="KAI3931788.1"/>
    <property type="molecule type" value="Genomic_DNA"/>
</dbReference>
<dbReference type="CDD" id="cd14231">
    <property type="entry name" value="GAT_GGA-like_plant"/>
    <property type="match status" value="1"/>
</dbReference>
<dbReference type="GO" id="GO:0016020">
    <property type="term" value="C:membrane"/>
    <property type="evidence" value="ECO:0007669"/>
    <property type="project" value="UniProtKB-SubCell"/>
</dbReference>
<dbReference type="GO" id="GO:0043130">
    <property type="term" value="F:ubiquitin binding"/>
    <property type="evidence" value="ECO:0007669"/>
    <property type="project" value="InterPro"/>
</dbReference>
<dbReference type="Gene3D" id="1.25.40.90">
    <property type="match status" value="1"/>
</dbReference>
<evidence type="ECO:0000256" key="2">
    <source>
        <dbReference type="ARBA" id="ARBA00007708"/>
    </source>
</evidence>
<evidence type="ECO:0000256" key="1">
    <source>
        <dbReference type="ARBA" id="ARBA00004170"/>
    </source>
</evidence>
<evidence type="ECO:0000256" key="6">
    <source>
        <dbReference type="SAM" id="MobiDB-lite"/>
    </source>
</evidence>
<feature type="domain" description="VHS" evidence="7">
    <location>
        <begin position="9"/>
        <end position="138"/>
    </location>
</feature>
<keyword evidence="3" id="KW-0813">Transport</keyword>
<evidence type="ECO:0000256" key="5">
    <source>
        <dbReference type="ARBA" id="ARBA00023136"/>
    </source>
</evidence>
<dbReference type="Proteomes" id="UP001202328">
    <property type="component" value="Unassembled WGS sequence"/>
</dbReference>
<feature type="region of interest" description="Disordered" evidence="6">
    <location>
        <begin position="142"/>
        <end position="183"/>
    </location>
</feature>